<feature type="transmembrane region" description="Helical" evidence="1">
    <location>
        <begin position="89"/>
        <end position="114"/>
    </location>
</feature>
<dbReference type="EMBL" id="CP023284">
    <property type="protein sequence ID" value="ATA51837.1"/>
    <property type="molecule type" value="Genomic_DNA"/>
</dbReference>
<keyword evidence="1" id="KW-0472">Membrane</keyword>
<feature type="transmembrane region" description="Helical" evidence="1">
    <location>
        <begin position="60"/>
        <end position="77"/>
    </location>
</feature>
<gene>
    <name evidence="2" type="ORF">CKY39_00290</name>
</gene>
<keyword evidence="1" id="KW-0812">Transmembrane</keyword>
<protein>
    <submittedName>
        <fullName evidence="2">Uncharacterized protein</fullName>
    </submittedName>
</protein>
<evidence type="ECO:0000313" key="2">
    <source>
        <dbReference type="EMBL" id="ATA51837.1"/>
    </source>
</evidence>
<accession>A0A250DBT1</accession>
<dbReference type="AlphaFoldDB" id="A0A250DBT1"/>
<keyword evidence="1" id="KW-1133">Transmembrane helix</keyword>
<evidence type="ECO:0000313" key="3">
    <source>
        <dbReference type="Proteomes" id="UP000217154"/>
    </source>
</evidence>
<evidence type="ECO:0000256" key="1">
    <source>
        <dbReference type="SAM" id="Phobius"/>
    </source>
</evidence>
<sequence>MIALPTYQRIVRASAWYDLVVTIGFATPWTFAAVHTLLLWTIQTLQLPGSFPAFDPVHMLMANLLGSVVTIWAVLRIRDPRLRYGRYDAVARFLFATWQIYAVTQGASLIILGFTAMELLFGVLESLPVRGAAARTPMRSDDRATGLSASPQP</sequence>
<name>A0A250DBT1_9BURK</name>
<organism evidence="2 3">
    <name type="scientific">Variovorax boronicumulans</name>
    <dbReference type="NCBI Taxonomy" id="436515"/>
    <lineage>
        <taxon>Bacteria</taxon>
        <taxon>Pseudomonadati</taxon>
        <taxon>Pseudomonadota</taxon>
        <taxon>Betaproteobacteria</taxon>
        <taxon>Burkholderiales</taxon>
        <taxon>Comamonadaceae</taxon>
        <taxon>Variovorax</taxon>
    </lineage>
</organism>
<dbReference type="RefSeq" id="WP_095743047.1">
    <property type="nucleotide sequence ID" value="NZ_CP023284.1"/>
</dbReference>
<reference evidence="2 3" key="1">
    <citation type="submission" date="2017-09" db="EMBL/GenBank/DDBJ databases">
        <title>The diverse metabolic capabilities of V. boronicumulans make it an excellent choice for continued studies on novel biodegradation.</title>
        <authorList>
            <person name="Sun S."/>
        </authorList>
    </citation>
    <scope>NUCLEOTIDE SEQUENCE [LARGE SCALE GENOMIC DNA]</scope>
    <source>
        <strain evidence="2 3">J1</strain>
    </source>
</reference>
<dbReference type="KEGG" id="vbo:CKY39_00290"/>
<dbReference type="Proteomes" id="UP000217154">
    <property type="component" value="Chromosome"/>
</dbReference>
<feature type="transmembrane region" description="Helical" evidence="1">
    <location>
        <begin position="16"/>
        <end position="40"/>
    </location>
</feature>
<proteinExistence type="predicted"/>